<dbReference type="CDD" id="cd13603">
    <property type="entry name" value="PBP2_TRAP_Siap_TeaA_like"/>
    <property type="match status" value="1"/>
</dbReference>
<keyword evidence="2" id="KW-0813">Transport</keyword>
<proteinExistence type="inferred from homology"/>
<reference evidence="4 5" key="1">
    <citation type="submission" date="2013-07" db="EMBL/GenBank/DDBJ databases">
        <authorList>
            <person name="Weinstock G."/>
            <person name="Sodergren E."/>
            <person name="Wylie T."/>
            <person name="Fulton L."/>
            <person name="Fulton R."/>
            <person name="Fronick C."/>
            <person name="O'Laughlin M."/>
            <person name="Godfrey J."/>
            <person name="Miner T."/>
            <person name="Herter B."/>
            <person name="Appelbaum E."/>
            <person name="Cordes M."/>
            <person name="Lek S."/>
            <person name="Wollam A."/>
            <person name="Pepin K.H."/>
            <person name="Palsikar V.B."/>
            <person name="Mitreva M."/>
            <person name="Wilson R.K."/>
        </authorList>
    </citation>
    <scope>NUCLEOTIDE SEQUENCE [LARGE SCALE GENOMIC DNA]</scope>
    <source>
        <strain evidence="4 5">ATCC 14940</strain>
    </source>
</reference>
<dbReference type="EMBL" id="AWSU01000098">
    <property type="protein sequence ID" value="ERI78975.1"/>
    <property type="molecule type" value="Genomic_DNA"/>
</dbReference>
<evidence type="ECO:0000256" key="3">
    <source>
        <dbReference type="ARBA" id="ARBA00022729"/>
    </source>
</evidence>
<dbReference type="PANTHER" id="PTHR33376:SF7">
    <property type="entry name" value="C4-DICARBOXYLATE-BINDING PROTEIN DCTB"/>
    <property type="match status" value="1"/>
</dbReference>
<dbReference type="InterPro" id="IPR018389">
    <property type="entry name" value="DctP_fam"/>
</dbReference>
<dbReference type="PIRSF" id="PIRSF006470">
    <property type="entry name" value="DctB"/>
    <property type="match status" value="1"/>
</dbReference>
<dbReference type="NCBIfam" id="NF037995">
    <property type="entry name" value="TRAP_S1"/>
    <property type="match status" value="1"/>
</dbReference>
<dbReference type="PANTHER" id="PTHR33376">
    <property type="match status" value="1"/>
</dbReference>
<comment type="caution">
    <text evidence="4">The sequence shown here is derived from an EMBL/GenBank/DDBJ whole genome shotgun (WGS) entry which is preliminary data.</text>
</comment>
<dbReference type="Gene3D" id="3.40.190.170">
    <property type="entry name" value="Bacterial extracellular solute-binding protein, family 7"/>
    <property type="match status" value="1"/>
</dbReference>
<dbReference type="Proteomes" id="UP000016491">
    <property type="component" value="Unassembled WGS sequence"/>
</dbReference>
<dbReference type="InterPro" id="IPR038404">
    <property type="entry name" value="TRAP_DctP_sf"/>
</dbReference>
<dbReference type="PROSITE" id="PS51257">
    <property type="entry name" value="PROKAR_LIPOPROTEIN"/>
    <property type="match status" value="1"/>
</dbReference>
<protein>
    <submittedName>
        <fullName evidence="4">TRAP transporter solute receptor, DctP family</fullName>
    </submittedName>
</protein>
<comment type="similarity">
    <text evidence="1">Belongs to the bacterial solute-binding protein 7 family.</text>
</comment>
<organism evidence="4 5">
    <name type="scientific">[Clostridium] symbiosum ATCC 14940</name>
    <dbReference type="NCBI Taxonomy" id="411472"/>
    <lineage>
        <taxon>Bacteria</taxon>
        <taxon>Bacillati</taxon>
        <taxon>Bacillota</taxon>
        <taxon>Clostridia</taxon>
        <taxon>Lachnospirales</taxon>
        <taxon>Lachnospiraceae</taxon>
        <taxon>Otoolea</taxon>
    </lineage>
</organism>
<evidence type="ECO:0000256" key="1">
    <source>
        <dbReference type="ARBA" id="ARBA00009023"/>
    </source>
</evidence>
<evidence type="ECO:0000313" key="4">
    <source>
        <dbReference type="EMBL" id="ERI78975.1"/>
    </source>
</evidence>
<keyword evidence="3" id="KW-0732">Signal</keyword>
<evidence type="ECO:0000256" key="2">
    <source>
        <dbReference type="ARBA" id="ARBA00022448"/>
    </source>
</evidence>
<dbReference type="InterPro" id="IPR004682">
    <property type="entry name" value="TRAP_DctP"/>
</dbReference>
<keyword evidence="4" id="KW-0675">Receptor</keyword>
<gene>
    <name evidence="4" type="ORF">CLOSYM_01191</name>
</gene>
<sequence>MRNKYLQKGKGETGMKKILSIALTAAMLGCLCACGSSSPAPETKALQAEGTGENVAAADGKNYDKVSLKLSYATGDTGMDGLTAIEFERLVEEKSGGQVQIDRFPNCQLSGGDMVRHVEMMIAGGAFELAIISENSFSDVDQTFQVTSIPFTFANYDQAWEKADSTGGEFSKELFSKYGVVYLSTFPNGIMQFANNKRELHTPADMVNLKMRTYGDLQMSLMRSLGADPTQLSWSELYSALQTGAVDGNMNGYQTLYSGSLHEVQPYITEVNATLSLYDFLANQAAWDKLSPDTQALLQECAEEAAKWGRDYMSKTEAEVKKEMIDYGVKVYVPTAEELLAFKEGAAPTIEEYKKIVGPEACAAWGVE</sequence>
<dbReference type="Pfam" id="PF03480">
    <property type="entry name" value="DctP"/>
    <property type="match status" value="1"/>
</dbReference>
<evidence type="ECO:0000313" key="5">
    <source>
        <dbReference type="Proteomes" id="UP000016491"/>
    </source>
</evidence>
<dbReference type="AlphaFoldDB" id="A0ABC9U0Z0"/>
<accession>A0ABC9U0Z0</accession>
<name>A0ABC9U0Z0_CLOSY</name>